<reference evidence="3 4" key="1">
    <citation type="submission" date="2024-10" db="EMBL/GenBank/DDBJ databases">
        <title>Updated reference genomes for cyclostephanoid diatoms.</title>
        <authorList>
            <person name="Roberts W.R."/>
            <person name="Alverson A.J."/>
        </authorList>
    </citation>
    <scope>NUCLEOTIDE SEQUENCE [LARGE SCALE GENOMIC DNA]</scope>
    <source>
        <strain evidence="3 4">AJA276-08</strain>
    </source>
</reference>
<dbReference type="PANTHER" id="PTHR46334">
    <property type="entry name" value="COSTARS FAMILY PROTEIN ABRACL"/>
    <property type="match status" value="1"/>
</dbReference>
<sequence>MSCHDSGSRVSEVEERLNSELRQLVKDIWRVGDPAKPQVPFGELFDDDDVQQHYEGLAATLKAAKKHLRLRGSDPNEHFFHPVGLQPFETAPPGGIVTYTSPILLKGAHDKVLIDLVDKSPLVSNEDDLYDLKQSGVDAKLKMEQS</sequence>
<dbReference type="InterPro" id="IPR038095">
    <property type="entry name" value="Costars_sf"/>
</dbReference>
<comment type="similarity">
    <text evidence="1">Belongs to the costars family.</text>
</comment>
<gene>
    <name evidence="3" type="ORF">ACHAW5_007759</name>
</gene>
<name>A0ABD3MSI1_9STRA</name>
<dbReference type="Proteomes" id="UP001530315">
    <property type="component" value="Unassembled WGS sequence"/>
</dbReference>
<dbReference type="InterPro" id="IPR044302">
    <property type="entry name" value="Costars"/>
</dbReference>
<dbReference type="Gene3D" id="1.10.10.1540">
    <property type="entry name" value="Costar domain"/>
    <property type="match status" value="1"/>
</dbReference>
<feature type="domain" description="Costars" evidence="2">
    <location>
        <begin position="15"/>
        <end position="117"/>
    </location>
</feature>
<accession>A0ABD3MSI1</accession>
<proteinExistence type="inferred from homology"/>
<comment type="caution">
    <text evidence="3">The sequence shown here is derived from an EMBL/GenBank/DDBJ whole genome shotgun (WGS) entry which is preliminary data.</text>
</comment>
<dbReference type="SMART" id="SM01283">
    <property type="entry name" value="Costars"/>
    <property type="match status" value="1"/>
</dbReference>
<organism evidence="3 4">
    <name type="scientific">Stephanodiscus triporus</name>
    <dbReference type="NCBI Taxonomy" id="2934178"/>
    <lineage>
        <taxon>Eukaryota</taxon>
        <taxon>Sar</taxon>
        <taxon>Stramenopiles</taxon>
        <taxon>Ochrophyta</taxon>
        <taxon>Bacillariophyta</taxon>
        <taxon>Coscinodiscophyceae</taxon>
        <taxon>Thalassiosirophycidae</taxon>
        <taxon>Stephanodiscales</taxon>
        <taxon>Stephanodiscaceae</taxon>
        <taxon>Stephanodiscus</taxon>
    </lineage>
</organism>
<evidence type="ECO:0000256" key="1">
    <source>
        <dbReference type="ARBA" id="ARBA00006126"/>
    </source>
</evidence>
<dbReference type="InterPro" id="IPR027817">
    <property type="entry name" value="Costars_dom"/>
</dbReference>
<keyword evidence="4" id="KW-1185">Reference proteome</keyword>
<dbReference type="PANTHER" id="PTHR46334:SF1">
    <property type="entry name" value="COSTARS FAMILY PROTEIN ABRACL"/>
    <property type="match status" value="1"/>
</dbReference>
<protein>
    <recommendedName>
        <fullName evidence="2">Costars domain-containing protein</fullName>
    </recommendedName>
</protein>
<evidence type="ECO:0000313" key="4">
    <source>
        <dbReference type="Proteomes" id="UP001530315"/>
    </source>
</evidence>
<dbReference type="AlphaFoldDB" id="A0ABD3MSI1"/>
<dbReference type="Pfam" id="PF14705">
    <property type="entry name" value="Costars"/>
    <property type="match status" value="1"/>
</dbReference>
<evidence type="ECO:0000259" key="2">
    <source>
        <dbReference type="SMART" id="SM01283"/>
    </source>
</evidence>
<evidence type="ECO:0000313" key="3">
    <source>
        <dbReference type="EMBL" id="KAL3766064.1"/>
    </source>
</evidence>
<dbReference type="EMBL" id="JALLAZ020001737">
    <property type="protein sequence ID" value="KAL3766064.1"/>
    <property type="molecule type" value="Genomic_DNA"/>
</dbReference>